<dbReference type="InterPro" id="IPR023214">
    <property type="entry name" value="HAD_sf"/>
</dbReference>
<dbReference type="SFLD" id="SFLDG01129">
    <property type="entry name" value="C1.5:_HAD__Beta-PGM__Phosphata"/>
    <property type="match status" value="1"/>
</dbReference>
<dbReference type="SFLD" id="SFLDS00003">
    <property type="entry name" value="Haloacid_Dehalogenase"/>
    <property type="match status" value="1"/>
</dbReference>
<dbReference type="InterPro" id="IPR006439">
    <property type="entry name" value="HAD-SF_hydro_IA"/>
</dbReference>
<dbReference type="STRING" id="320771.Cflav_PD2356"/>
<dbReference type="InterPro" id="IPR036412">
    <property type="entry name" value="HAD-like_sf"/>
</dbReference>
<comment type="caution">
    <text evidence="4">The sequence shown here is derived from an EMBL/GenBank/DDBJ whole genome shotgun (WGS) entry which is preliminary data.</text>
</comment>
<evidence type="ECO:0000256" key="3">
    <source>
        <dbReference type="ARBA" id="ARBA00022842"/>
    </source>
</evidence>
<dbReference type="Pfam" id="PF00702">
    <property type="entry name" value="Hydrolase"/>
    <property type="match status" value="1"/>
</dbReference>
<comment type="cofactor">
    <cofactor evidence="1">
        <name>Mg(2+)</name>
        <dbReference type="ChEBI" id="CHEBI:18420"/>
    </cofactor>
</comment>
<evidence type="ECO:0000313" key="5">
    <source>
        <dbReference type="Proteomes" id="UP000003688"/>
    </source>
</evidence>
<dbReference type="Gene3D" id="1.20.120.710">
    <property type="entry name" value="Haloacid dehalogenase hydrolase-like domain"/>
    <property type="match status" value="1"/>
</dbReference>
<dbReference type="Gene3D" id="3.40.50.1000">
    <property type="entry name" value="HAD superfamily/HAD-like"/>
    <property type="match status" value="1"/>
</dbReference>
<dbReference type="SUPFAM" id="SSF56784">
    <property type="entry name" value="HAD-like"/>
    <property type="match status" value="1"/>
</dbReference>
<protein>
    <submittedName>
        <fullName evidence="4">HAD-superfamily hydrolase, subfamily IA, variant 1</fullName>
    </submittedName>
</protein>
<dbReference type="RefSeq" id="WP_007416511.1">
    <property type="nucleotide sequence ID" value="NZ_ABOX02000027.1"/>
</dbReference>
<accession>B9XL18</accession>
<evidence type="ECO:0000256" key="1">
    <source>
        <dbReference type="ARBA" id="ARBA00001946"/>
    </source>
</evidence>
<proteinExistence type="predicted"/>
<dbReference type="InterPro" id="IPR051400">
    <property type="entry name" value="HAD-like_hydrolase"/>
</dbReference>
<keyword evidence="3" id="KW-0460">Magnesium</keyword>
<gene>
    <name evidence="4" type="ORF">Cflav_PD2356</name>
</gene>
<name>B9XL18_PEDPL</name>
<keyword evidence="5" id="KW-1185">Reference proteome</keyword>
<dbReference type="Proteomes" id="UP000003688">
    <property type="component" value="Unassembled WGS sequence"/>
</dbReference>
<dbReference type="GO" id="GO:0016787">
    <property type="term" value="F:hydrolase activity"/>
    <property type="evidence" value="ECO:0007669"/>
    <property type="project" value="UniProtKB-KW"/>
</dbReference>
<sequence>MNLSFIFFDLDNTLLDRDAAWRIYWSQFIQQNPAIFNPHSQSALEQIIIEDQHGWRDRAAFFSWLTQSFPKLDQPPMALWEQCRQQLGKLSVPYPGVRELLICLKKTYPLTLVSNGSSTVQRMKLLHSGLAVFFDHIFISGEVGVDKPDPGIFKAALKESNYAPENILFVGDDPVRDVFGAGSLGLQTCWISHGNSWTANQSKPDFILREVTELPALLQRNSSNHIKLCRT</sequence>
<dbReference type="AlphaFoldDB" id="B9XL18"/>
<organism evidence="4 5">
    <name type="scientific">Pedosphaera parvula (strain Ellin514)</name>
    <dbReference type="NCBI Taxonomy" id="320771"/>
    <lineage>
        <taxon>Bacteria</taxon>
        <taxon>Pseudomonadati</taxon>
        <taxon>Verrucomicrobiota</taxon>
        <taxon>Pedosphaerae</taxon>
        <taxon>Pedosphaerales</taxon>
        <taxon>Pedosphaeraceae</taxon>
        <taxon>Pedosphaera</taxon>
    </lineage>
</organism>
<evidence type="ECO:0000256" key="2">
    <source>
        <dbReference type="ARBA" id="ARBA00022801"/>
    </source>
</evidence>
<dbReference type="EMBL" id="ABOX02000027">
    <property type="protein sequence ID" value="EEF59512.1"/>
    <property type="molecule type" value="Genomic_DNA"/>
</dbReference>
<dbReference type="GO" id="GO:0044281">
    <property type="term" value="P:small molecule metabolic process"/>
    <property type="evidence" value="ECO:0007669"/>
    <property type="project" value="UniProtKB-ARBA"/>
</dbReference>
<dbReference type="OrthoDB" id="25198at2"/>
<dbReference type="PANTHER" id="PTHR46470">
    <property type="entry name" value="N-ACYLNEURAMINATE-9-PHOSPHATASE"/>
    <property type="match status" value="1"/>
</dbReference>
<dbReference type="PRINTS" id="PR00413">
    <property type="entry name" value="HADHALOGNASE"/>
</dbReference>
<evidence type="ECO:0000313" key="4">
    <source>
        <dbReference type="EMBL" id="EEF59512.1"/>
    </source>
</evidence>
<reference evidence="4 5" key="1">
    <citation type="journal article" date="2011" name="J. Bacteriol.">
        <title>Genome sequence of 'Pedosphaera parvula' Ellin514, an aerobic Verrucomicrobial isolate from pasture soil.</title>
        <authorList>
            <person name="Kant R."/>
            <person name="van Passel M.W."/>
            <person name="Sangwan P."/>
            <person name="Palva A."/>
            <person name="Lucas S."/>
            <person name="Copeland A."/>
            <person name="Lapidus A."/>
            <person name="Glavina Del Rio T."/>
            <person name="Dalin E."/>
            <person name="Tice H."/>
            <person name="Bruce D."/>
            <person name="Goodwin L."/>
            <person name="Pitluck S."/>
            <person name="Chertkov O."/>
            <person name="Larimer F.W."/>
            <person name="Land M.L."/>
            <person name="Hauser L."/>
            <person name="Brettin T.S."/>
            <person name="Detter J.C."/>
            <person name="Han S."/>
            <person name="de Vos W.M."/>
            <person name="Janssen P.H."/>
            <person name="Smidt H."/>
        </authorList>
    </citation>
    <scope>NUCLEOTIDE SEQUENCE [LARGE SCALE GENOMIC DNA]</scope>
    <source>
        <strain evidence="4 5">Ellin514</strain>
    </source>
</reference>
<keyword evidence="2 4" id="KW-0378">Hydrolase</keyword>
<dbReference type="NCBIfam" id="TIGR01509">
    <property type="entry name" value="HAD-SF-IA-v3"/>
    <property type="match status" value="1"/>
</dbReference>
<dbReference type="NCBIfam" id="TIGR01549">
    <property type="entry name" value="HAD-SF-IA-v1"/>
    <property type="match status" value="1"/>
</dbReference>